<reference evidence="2 3" key="1">
    <citation type="submission" date="2023-07" db="EMBL/GenBank/DDBJ databases">
        <title>Sorghum-associated microbial communities from plants grown in Nebraska, USA.</title>
        <authorList>
            <person name="Schachtman D."/>
        </authorList>
    </citation>
    <scope>NUCLEOTIDE SEQUENCE [LARGE SCALE GENOMIC DNA]</scope>
    <source>
        <strain evidence="2 3">DS1307</strain>
    </source>
</reference>
<organism evidence="2 3">
    <name type="scientific">Neorhizobium huautlense</name>
    <dbReference type="NCBI Taxonomy" id="67774"/>
    <lineage>
        <taxon>Bacteria</taxon>
        <taxon>Pseudomonadati</taxon>
        <taxon>Pseudomonadota</taxon>
        <taxon>Alphaproteobacteria</taxon>
        <taxon>Hyphomicrobiales</taxon>
        <taxon>Rhizobiaceae</taxon>
        <taxon>Rhizobium/Agrobacterium group</taxon>
        <taxon>Neorhizobium</taxon>
    </lineage>
</organism>
<dbReference type="InterPro" id="IPR036196">
    <property type="entry name" value="Ptyr_pPase_sf"/>
</dbReference>
<dbReference type="Proteomes" id="UP001241472">
    <property type="component" value="Unassembled WGS sequence"/>
</dbReference>
<evidence type="ECO:0000313" key="3">
    <source>
        <dbReference type="Proteomes" id="UP001241472"/>
    </source>
</evidence>
<accession>A0ABT9PPC5</accession>
<dbReference type="PIRSF" id="PIRSF029416">
    <property type="entry name" value="UCP029416_PTP"/>
    <property type="match status" value="1"/>
</dbReference>
<name>A0ABT9PPC5_9HYPH</name>
<sequence>MKNVLFVCSQNKLRSPTAEQVFSDWLGVETASAGTNNDAENPLSSELVEWADIIFVMERMHRTKLQTRYRAAMKKARLICLDIPDDYQFMEPALVELLKVKVARYL</sequence>
<dbReference type="SUPFAM" id="SSF52788">
    <property type="entry name" value="Phosphotyrosine protein phosphatases I"/>
    <property type="match status" value="1"/>
</dbReference>
<dbReference type="Gene3D" id="3.40.50.2300">
    <property type="match status" value="2"/>
</dbReference>
<protein>
    <recommendedName>
        <fullName evidence="1">Phosphotyrosine protein phosphatase I domain-containing protein</fullName>
    </recommendedName>
</protein>
<proteinExistence type="predicted"/>
<feature type="domain" description="Phosphotyrosine protein phosphatase I" evidence="1">
    <location>
        <begin position="2"/>
        <end position="100"/>
    </location>
</feature>
<comment type="caution">
    <text evidence="2">The sequence shown here is derived from an EMBL/GenBank/DDBJ whole genome shotgun (WGS) entry which is preliminary data.</text>
</comment>
<evidence type="ECO:0000259" key="1">
    <source>
        <dbReference type="SMART" id="SM00226"/>
    </source>
</evidence>
<dbReference type="RefSeq" id="WP_306831329.1">
    <property type="nucleotide sequence ID" value="NZ_JAUSRF010000002.1"/>
</dbReference>
<dbReference type="InterPro" id="IPR023485">
    <property type="entry name" value="Ptyr_pPase"/>
</dbReference>
<dbReference type="SMART" id="SM00226">
    <property type="entry name" value="LMWPc"/>
    <property type="match status" value="1"/>
</dbReference>
<dbReference type="InterPro" id="IPR016919">
    <property type="entry name" value="UCP029416_PTP"/>
</dbReference>
<gene>
    <name evidence="2" type="ORF">J2T09_000802</name>
</gene>
<keyword evidence="3" id="KW-1185">Reference proteome</keyword>
<dbReference type="EMBL" id="JAUSRF010000002">
    <property type="protein sequence ID" value="MDP9836060.1"/>
    <property type="molecule type" value="Genomic_DNA"/>
</dbReference>
<evidence type="ECO:0000313" key="2">
    <source>
        <dbReference type="EMBL" id="MDP9836060.1"/>
    </source>
</evidence>